<keyword evidence="4 9" id="KW-0808">Transferase</keyword>
<dbReference type="InterPro" id="IPR001330">
    <property type="entry name" value="Prenyltrans"/>
</dbReference>
<evidence type="ECO:0000256" key="1">
    <source>
        <dbReference type="ARBA" id="ARBA00001947"/>
    </source>
</evidence>
<comment type="similarity">
    <text evidence="2">Belongs to the protein prenyltransferase subunit beta family.</text>
</comment>
<evidence type="ECO:0000313" key="10">
    <source>
        <dbReference type="Proteomes" id="UP000193560"/>
    </source>
</evidence>
<dbReference type="PANTHER" id="PTHR11774">
    <property type="entry name" value="GERANYLGERANYL TRANSFERASE TYPE BETA SUBUNIT"/>
    <property type="match status" value="1"/>
</dbReference>
<dbReference type="STRING" id="90262.A0A1X2I1Y2"/>
<dbReference type="Proteomes" id="UP000193560">
    <property type="component" value="Unassembled WGS sequence"/>
</dbReference>
<evidence type="ECO:0000259" key="8">
    <source>
        <dbReference type="Pfam" id="PF00432"/>
    </source>
</evidence>
<evidence type="ECO:0000256" key="6">
    <source>
        <dbReference type="ARBA" id="ARBA00022737"/>
    </source>
</evidence>
<comment type="cofactor">
    <cofactor evidence="1">
        <name>Zn(2+)</name>
        <dbReference type="ChEBI" id="CHEBI:29105"/>
    </cofactor>
</comment>
<dbReference type="GO" id="GO:0005953">
    <property type="term" value="C:CAAX-protein geranylgeranyltransferase complex"/>
    <property type="evidence" value="ECO:0007669"/>
    <property type="project" value="EnsemblFungi"/>
</dbReference>
<dbReference type="EMBL" id="MCGE01000034">
    <property type="protein sequence ID" value="ORZ07602.1"/>
    <property type="molecule type" value="Genomic_DNA"/>
</dbReference>
<dbReference type="AlphaFoldDB" id="A0A1X2I1Y2"/>
<gene>
    <name evidence="9" type="ORF">BCR42DRAFT_425847</name>
</gene>
<accession>A0A1X2I1Y2</accession>
<proteinExistence type="inferred from homology"/>
<dbReference type="GO" id="GO:0046872">
    <property type="term" value="F:metal ion binding"/>
    <property type="evidence" value="ECO:0007669"/>
    <property type="project" value="UniProtKB-KW"/>
</dbReference>
<evidence type="ECO:0000256" key="5">
    <source>
        <dbReference type="ARBA" id="ARBA00022723"/>
    </source>
</evidence>
<dbReference type="GO" id="GO:0004662">
    <property type="term" value="F:CAAX-protein geranylgeranyltransferase activity"/>
    <property type="evidence" value="ECO:0007669"/>
    <property type="project" value="EnsemblFungi"/>
</dbReference>
<reference evidence="9 10" key="1">
    <citation type="submission" date="2016-07" db="EMBL/GenBank/DDBJ databases">
        <title>Pervasive Adenine N6-methylation of Active Genes in Fungi.</title>
        <authorList>
            <consortium name="DOE Joint Genome Institute"/>
            <person name="Mondo S.J."/>
            <person name="Dannebaum R.O."/>
            <person name="Kuo R.C."/>
            <person name="Labutti K."/>
            <person name="Haridas S."/>
            <person name="Kuo A."/>
            <person name="Salamov A."/>
            <person name="Ahrendt S.R."/>
            <person name="Lipzen A."/>
            <person name="Sullivan W."/>
            <person name="Andreopoulos W.B."/>
            <person name="Clum A."/>
            <person name="Lindquist E."/>
            <person name="Daum C."/>
            <person name="Ramamoorthy G.K."/>
            <person name="Gryganskyi A."/>
            <person name="Culley D."/>
            <person name="Magnuson J.K."/>
            <person name="James T.Y."/>
            <person name="O'Malley M.A."/>
            <person name="Stajich J.E."/>
            <person name="Spatafora J.W."/>
            <person name="Visel A."/>
            <person name="Grigoriev I.V."/>
        </authorList>
    </citation>
    <scope>NUCLEOTIDE SEQUENCE [LARGE SCALE GENOMIC DNA]</scope>
    <source>
        <strain evidence="9 10">NRRL 1336</strain>
    </source>
</reference>
<keyword evidence="7" id="KW-0862">Zinc</keyword>
<dbReference type="PANTHER" id="PTHR11774:SF4">
    <property type="entry name" value="GERANYLGERANYL TRANSFERASE TYPE-1 SUBUNIT BETA"/>
    <property type="match status" value="1"/>
</dbReference>
<evidence type="ECO:0000256" key="3">
    <source>
        <dbReference type="ARBA" id="ARBA00022602"/>
    </source>
</evidence>
<dbReference type="InterPro" id="IPR008930">
    <property type="entry name" value="Terpenoid_cyclase/PrenylTrfase"/>
</dbReference>
<protein>
    <submittedName>
        <fullName evidence="9">Terpenoid cyclases/protein prenyltransferase alpha-alpha toroid</fullName>
    </submittedName>
</protein>
<keyword evidence="10" id="KW-1185">Reference proteome</keyword>
<keyword evidence="6" id="KW-0677">Repeat</keyword>
<dbReference type="InterPro" id="IPR045089">
    <property type="entry name" value="PGGT1B-like"/>
</dbReference>
<keyword evidence="3" id="KW-0637">Prenyltransferase</keyword>
<dbReference type="Gene3D" id="1.50.10.20">
    <property type="match status" value="1"/>
</dbReference>
<dbReference type="Pfam" id="PF00432">
    <property type="entry name" value="Prenyltrans"/>
    <property type="match status" value="1"/>
</dbReference>
<keyword evidence="5" id="KW-0479">Metal-binding</keyword>
<comment type="caution">
    <text evidence="9">The sequence shown here is derived from an EMBL/GenBank/DDBJ whole genome shotgun (WGS) entry which is preliminary data.</text>
</comment>
<dbReference type="SUPFAM" id="SSF48239">
    <property type="entry name" value="Terpenoid cyclases/Protein prenyltransferases"/>
    <property type="match status" value="1"/>
</dbReference>
<evidence type="ECO:0000256" key="7">
    <source>
        <dbReference type="ARBA" id="ARBA00022833"/>
    </source>
</evidence>
<evidence type="ECO:0000313" key="9">
    <source>
        <dbReference type="EMBL" id="ORZ07602.1"/>
    </source>
</evidence>
<evidence type="ECO:0000256" key="4">
    <source>
        <dbReference type="ARBA" id="ARBA00022679"/>
    </source>
</evidence>
<sequence>MTDFEREKHIQYFISNLRMLPSPYTETETNRMTLAFFCLGGLEILGALDKEVSEHNKKDWIEWIYAQQVLPSADGQNDPHCGFRGSPWSGRSFESNATECEYQHYDSSHIANTYTALLNLLLLGDDLSRVNRKAIVKTIQCLQQDDGSIAPTYGSLERDVRFIFCASAISYILNDWSGLDIEQTVLYIKTLQSYEYGIGQSPGEESHGALHFVVQQDGILDKNRLIKWCLDRQSTGFQGRPNKQPDTCYCFWIGASLEMTGAFDLINHDTLRSFLMSTQTKMGGFGKDDKSYPDVLHSYMGVAILSLLGEPGLQPMNTSINLPTSGVDRLKSNSVFWNQF</sequence>
<dbReference type="OrthoDB" id="24893at2759"/>
<organism evidence="9 10">
    <name type="scientific">Absidia repens</name>
    <dbReference type="NCBI Taxonomy" id="90262"/>
    <lineage>
        <taxon>Eukaryota</taxon>
        <taxon>Fungi</taxon>
        <taxon>Fungi incertae sedis</taxon>
        <taxon>Mucoromycota</taxon>
        <taxon>Mucoromycotina</taxon>
        <taxon>Mucoromycetes</taxon>
        <taxon>Mucorales</taxon>
        <taxon>Cunninghamellaceae</taxon>
        <taxon>Absidia</taxon>
    </lineage>
</organism>
<feature type="domain" description="Prenyltransferase alpha-alpha toroid" evidence="8">
    <location>
        <begin position="4"/>
        <end position="321"/>
    </location>
</feature>
<evidence type="ECO:0000256" key="2">
    <source>
        <dbReference type="ARBA" id="ARBA00010497"/>
    </source>
</evidence>
<name>A0A1X2I1Y2_9FUNG</name>